<evidence type="ECO:0000256" key="1">
    <source>
        <dbReference type="ARBA" id="ARBA00010641"/>
    </source>
</evidence>
<dbReference type="SUPFAM" id="SSF88659">
    <property type="entry name" value="Sigma3 and sigma4 domains of RNA polymerase sigma factors"/>
    <property type="match status" value="1"/>
</dbReference>
<keyword evidence="8" id="KW-1185">Reference proteome</keyword>
<dbReference type="PANTHER" id="PTHR43133:SF62">
    <property type="entry name" value="RNA POLYMERASE SIGMA FACTOR SIGZ"/>
    <property type="match status" value="1"/>
</dbReference>
<dbReference type="SUPFAM" id="SSF88946">
    <property type="entry name" value="Sigma2 domain of RNA polymerase sigma factors"/>
    <property type="match status" value="1"/>
</dbReference>
<dbReference type="InterPro" id="IPR014284">
    <property type="entry name" value="RNA_pol_sigma-70_dom"/>
</dbReference>
<accession>A0A3D9IEZ8</accession>
<keyword evidence="4" id="KW-0804">Transcription</keyword>
<evidence type="ECO:0000313" key="7">
    <source>
        <dbReference type="EMBL" id="RED60271.1"/>
    </source>
</evidence>
<proteinExistence type="inferred from homology"/>
<dbReference type="EMBL" id="QRDY01000006">
    <property type="protein sequence ID" value="RED60271.1"/>
    <property type="molecule type" value="Genomic_DNA"/>
</dbReference>
<dbReference type="Pfam" id="PF04542">
    <property type="entry name" value="Sigma70_r2"/>
    <property type="match status" value="1"/>
</dbReference>
<gene>
    <name evidence="7" type="ORF">DFP95_10660</name>
</gene>
<evidence type="ECO:0000259" key="5">
    <source>
        <dbReference type="Pfam" id="PF04542"/>
    </source>
</evidence>
<evidence type="ECO:0000256" key="4">
    <source>
        <dbReference type="ARBA" id="ARBA00023163"/>
    </source>
</evidence>
<dbReference type="InterPro" id="IPR013249">
    <property type="entry name" value="RNA_pol_sigma70_r4_t2"/>
</dbReference>
<dbReference type="AlphaFoldDB" id="A0A3D9IEZ8"/>
<keyword evidence="3" id="KW-0731">Sigma factor</keyword>
<dbReference type="InterPro" id="IPR036388">
    <property type="entry name" value="WH-like_DNA-bd_sf"/>
</dbReference>
<dbReference type="Pfam" id="PF08281">
    <property type="entry name" value="Sigma70_r4_2"/>
    <property type="match status" value="1"/>
</dbReference>
<feature type="domain" description="RNA polymerase sigma-70 region 2" evidence="5">
    <location>
        <begin position="24"/>
        <end position="92"/>
    </location>
</feature>
<comment type="similarity">
    <text evidence="1">Belongs to the sigma-70 factor family. ECF subfamily.</text>
</comment>
<dbReference type="GO" id="GO:0003677">
    <property type="term" value="F:DNA binding"/>
    <property type="evidence" value="ECO:0007669"/>
    <property type="project" value="InterPro"/>
</dbReference>
<dbReference type="InterPro" id="IPR013325">
    <property type="entry name" value="RNA_pol_sigma_r2"/>
</dbReference>
<evidence type="ECO:0000259" key="6">
    <source>
        <dbReference type="Pfam" id="PF08281"/>
    </source>
</evidence>
<dbReference type="OrthoDB" id="9784272at2"/>
<dbReference type="RefSeq" id="WP_115992992.1">
    <property type="nucleotide sequence ID" value="NZ_QRDY01000006.1"/>
</dbReference>
<evidence type="ECO:0000256" key="2">
    <source>
        <dbReference type="ARBA" id="ARBA00023015"/>
    </source>
</evidence>
<evidence type="ECO:0000256" key="3">
    <source>
        <dbReference type="ARBA" id="ARBA00023082"/>
    </source>
</evidence>
<keyword evidence="2" id="KW-0805">Transcription regulation</keyword>
<evidence type="ECO:0000313" key="8">
    <source>
        <dbReference type="Proteomes" id="UP000256869"/>
    </source>
</evidence>
<feature type="domain" description="RNA polymerase sigma factor 70 region 4 type 2" evidence="6">
    <location>
        <begin position="125"/>
        <end position="177"/>
    </location>
</feature>
<dbReference type="InterPro" id="IPR039425">
    <property type="entry name" value="RNA_pol_sigma-70-like"/>
</dbReference>
<dbReference type="GO" id="GO:0016987">
    <property type="term" value="F:sigma factor activity"/>
    <property type="evidence" value="ECO:0007669"/>
    <property type="project" value="UniProtKB-KW"/>
</dbReference>
<comment type="caution">
    <text evidence="7">The sequence shown here is derived from an EMBL/GenBank/DDBJ whole genome shotgun (WGS) entry which is preliminary data.</text>
</comment>
<name>A0A3D9IEZ8_9BACL</name>
<dbReference type="NCBIfam" id="TIGR02937">
    <property type="entry name" value="sigma70-ECF"/>
    <property type="match status" value="1"/>
</dbReference>
<organism evidence="7 8">
    <name type="scientific">Cohnella lupini</name>
    <dbReference type="NCBI Taxonomy" id="1294267"/>
    <lineage>
        <taxon>Bacteria</taxon>
        <taxon>Bacillati</taxon>
        <taxon>Bacillota</taxon>
        <taxon>Bacilli</taxon>
        <taxon>Bacillales</taxon>
        <taxon>Paenibacillaceae</taxon>
        <taxon>Cohnella</taxon>
    </lineage>
</organism>
<dbReference type="Gene3D" id="1.10.1740.10">
    <property type="match status" value="1"/>
</dbReference>
<reference evidence="7 8" key="1">
    <citation type="submission" date="2018-07" db="EMBL/GenBank/DDBJ databases">
        <title>Genomic Encyclopedia of Type Strains, Phase III (KMG-III): the genomes of soil and plant-associated and newly described type strains.</title>
        <authorList>
            <person name="Whitman W."/>
        </authorList>
    </citation>
    <scope>NUCLEOTIDE SEQUENCE [LARGE SCALE GENOMIC DNA]</scope>
    <source>
        <strain evidence="7 8">CECT 8236</strain>
    </source>
</reference>
<dbReference type="InterPro" id="IPR013324">
    <property type="entry name" value="RNA_pol_sigma_r3/r4-like"/>
</dbReference>
<protein>
    <submittedName>
        <fullName evidence="7">RNA polymerase sigma-70 factor (ECF subfamily)</fullName>
    </submittedName>
</protein>
<dbReference type="GO" id="GO:0006352">
    <property type="term" value="P:DNA-templated transcription initiation"/>
    <property type="evidence" value="ECO:0007669"/>
    <property type="project" value="InterPro"/>
</dbReference>
<dbReference type="Proteomes" id="UP000256869">
    <property type="component" value="Unassembled WGS sequence"/>
</dbReference>
<dbReference type="Gene3D" id="1.10.10.10">
    <property type="entry name" value="Winged helix-like DNA-binding domain superfamily/Winged helix DNA-binding domain"/>
    <property type="match status" value="1"/>
</dbReference>
<dbReference type="InterPro" id="IPR007627">
    <property type="entry name" value="RNA_pol_sigma70_r2"/>
</dbReference>
<sequence>MANLSDGELMRRVREGSRDALERLYDRHARIVYSFAYRMAGGESMAREIVQLVFTRLWSTKAEYDSTKGAYSSWLITITRNIAIDVLRRERRHQSMVSIDVIEETRSHVEEDDPESILLRNDRQEAIASASRRLSPPQQRVVELMYWKGYTLLEIAEMGGEPVGTVKNRLHQALKSLRRHLQSSREEL</sequence>
<dbReference type="PANTHER" id="PTHR43133">
    <property type="entry name" value="RNA POLYMERASE ECF-TYPE SIGMA FACTO"/>
    <property type="match status" value="1"/>
</dbReference>